<name>A0A1W1BA47_9ZZZZ</name>
<sequence>MKKILATLGLALALTTATVSAQTAGTVNGMKITVKEANKALKILTKGKMTWSKLPAEGKKQLITMMAPSKLVAAASRKGLTSKEKEAALAGFWMQKKMSKTKVSDSEAKKAYNRMKAAAKKAKSKRKIPAYSKVKNSIKMQLKQEKVVSRLMKSAKIKVK</sequence>
<reference evidence="1" key="1">
    <citation type="submission" date="2016-10" db="EMBL/GenBank/DDBJ databases">
        <authorList>
            <person name="de Groot N.N."/>
        </authorList>
    </citation>
    <scope>NUCLEOTIDE SEQUENCE</scope>
</reference>
<gene>
    <name evidence="1" type="ORF">MNB_SV-8-493</name>
</gene>
<organism evidence="1">
    <name type="scientific">hydrothermal vent metagenome</name>
    <dbReference type="NCBI Taxonomy" id="652676"/>
    <lineage>
        <taxon>unclassified sequences</taxon>
        <taxon>metagenomes</taxon>
        <taxon>ecological metagenomes</taxon>
    </lineage>
</organism>
<dbReference type="Gene3D" id="1.10.8.1040">
    <property type="match status" value="1"/>
</dbReference>
<dbReference type="AlphaFoldDB" id="A0A1W1BA47"/>
<accession>A0A1W1BA47</accession>
<protein>
    <submittedName>
        <fullName evidence="1">Cell binding factor 2</fullName>
    </submittedName>
</protein>
<evidence type="ECO:0000313" key="1">
    <source>
        <dbReference type="EMBL" id="SFV50471.1"/>
    </source>
</evidence>
<dbReference type="Gene3D" id="6.10.140.970">
    <property type="match status" value="1"/>
</dbReference>
<proteinExistence type="predicted"/>
<dbReference type="EMBL" id="FPHD01000007">
    <property type="protein sequence ID" value="SFV50471.1"/>
    <property type="molecule type" value="Genomic_DNA"/>
</dbReference>